<organism evidence="1 2">
    <name type="scientific">Euplotes crassus</name>
    <dbReference type="NCBI Taxonomy" id="5936"/>
    <lineage>
        <taxon>Eukaryota</taxon>
        <taxon>Sar</taxon>
        <taxon>Alveolata</taxon>
        <taxon>Ciliophora</taxon>
        <taxon>Intramacronucleata</taxon>
        <taxon>Spirotrichea</taxon>
        <taxon>Hypotrichia</taxon>
        <taxon>Euplotida</taxon>
        <taxon>Euplotidae</taxon>
        <taxon>Moneuplotes</taxon>
    </lineage>
</organism>
<evidence type="ECO:0000313" key="1">
    <source>
        <dbReference type="EMBL" id="CAI2368598.1"/>
    </source>
</evidence>
<proteinExistence type="predicted"/>
<accession>A0AAD1UJX8</accession>
<keyword evidence="2" id="KW-1185">Reference proteome</keyword>
<comment type="caution">
    <text evidence="1">The sequence shown here is derived from an EMBL/GenBank/DDBJ whole genome shotgun (WGS) entry which is preliminary data.</text>
</comment>
<gene>
    <name evidence="1" type="ORF">ECRASSUSDP1_LOCUS9894</name>
</gene>
<dbReference type="AlphaFoldDB" id="A0AAD1UJX8"/>
<name>A0AAD1UJX8_EUPCR</name>
<sequence>MMNRNYNLHNFCFCKTQDKNPFHQDISAPRMTEILMPQTDCCTHAMEKKSDKQAECEPIVELNKRDIIQSQGEETFKIFLSEQIDEGYLVQPLSMTNLSKKEVKEIERGFTNSKSRKDVIYKAILRFFRRTCQTNIRQMKCFICRNENEVDLICPHTDENSITYLSSELDIPVTPELDEIFRVIISFGSVTSNADSSTYEFTSLFKTLMVKFNHKKLQKVLSNKYFAIIFLKFWQKSELFQKMVDCLNTKREEEVNEEAYTYYLQKLMHNCTETLQEPISYF</sequence>
<dbReference type="EMBL" id="CAMPGE010009734">
    <property type="protein sequence ID" value="CAI2368598.1"/>
    <property type="molecule type" value="Genomic_DNA"/>
</dbReference>
<reference evidence="1" key="1">
    <citation type="submission" date="2023-07" db="EMBL/GenBank/DDBJ databases">
        <authorList>
            <consortium name="AG Swart"/>
            <person name="Singh M."/>
            <person name="Singh A."/>
            <person name="Seah K."/>
            <person name="Emmerich C."/>
        </authorList>
    </citation>
    <scope>NUCLEOTIDE SEQUENCE</scope>
    <source>
        <strain evidence="1">DP1</strain>
    </source>
</reference>
<evidence type="ECO:0000313" key="2">
    <source>
        <dbReference type="Proteomes" id="UP001295684"/>
    </source>
</evidence>
<dbReference type="Proteomes" id="UP001295684">
    <property type="component" value="Unassembled WGS sequence"/>
</dbReference>
<protein>
    <submittedName>
        <fullName evidence="1">Uncharacterized protein</fullName>
    </submittedName>
</protein>